<sequence>MPAALRTARLASLFVAFAFGVIGGSVGLNALIKSNQENSYIQKTISTLRAQLGDVNVYLNTNDVFHTGVVITTVCALIAVLTFVYLLFTFCSITNRPLGLRLQAFSLIFCAVWLFATLIPFDVYFANHSAQVTATLGGTQVPQSLIQLLENELGVSAVYKHIYYLRLLAVLPWFAFLFSLVAAGVLLVASGHARTTDYGNAASTASESEKNDDVERSQPQA</sequence>
<organism>
    <name type="scientific">Serpula lacrymans var. lacrymans (strain S7.9)</name>
    <name type="common">Dry rot fungus</name>
    <dbReference type="NCBI Taxonomy" id="578457"/>
    <lineage>
        <taxon>Eukaryota</taxon>
        <taxon>Fungi</taxon>
        <taxon>Dikarya</taxon>
        <taxon>Basidiomycota</taxon>
        <taxon>Agaricomycotina</taxon>
        <taxon>Agaricomycetes</taxon>
        <taxon>Agaricomycetidae</taxon>
        <taxon>Boletales</taxon>
        <taxon>Coniophorineae</taxon>
        <taxon>Serpulaceae</taxon>
        <taxon>Serpula</taxon>
    </lineage>
</organism>
<keyword evidence="2" id="KW-0472">Membrane</keyword>
<feature type="transmembrane region" description="Helical" evidence="2">
    <location>
        <begin position="12"/>
        <end position="32"/>
    </location>
</feature>
<gene>
    <name evidence="3" type="ORF">SERLADRAFT_478502</name>
</gene>
<feature type="transmembrane region" description="Helical" evidence="2">
    <location>
        <begin position="64"/>
        <end position="88"/>
    </location>
</feature>
<reference evidence="3" key="1">
    <citation type="submission" date="2011-04" db="EMBL/GenBank/DDBJ databases">
        <title>Evolution of plant cell wall degrading machinery underlies the functional diversity of forest fungi.</title>
        <authorList>
            <consortium name="US DOE Joint Genome Institute (JGI-PGF)"/>
            <person name="Eastwood D.C."/>
            <person name="Floudas D."/>
            <person name="Binder M."/>
            <person name="Majcherczyk A."/>
            <person name="Schneider P."/>
            <person name="Aerts A."/>
            <person name="Asiegbu F.O."/>
            <person name="Baker S.E."/>
            <person name="Barry K."/>
            <person name="Bendiksby M."/>
            <person name="Blumentritt M."/>
            <person name="Coutinho P.M."/>
            <person name="Cullen D."/>
            <person name="Cullen D."/>
            <person name="Gathman A."/>
            <person name="Goodell B."/>
            <person name="Henrissat B."/>
            <person name="Ihrmark K."/>
            <person name="Kauserud H."/>
            <person name="Kohler A."/>
            <person name="LaButti K."/>
            <person name="Lapidus A."/>
            <person name="Lavin J.L."/>
            <person name="Lee Y.-H."/>
            <person name="Lindquist E."/>
            <person name="Lilly W."/>
            <person name="Lucas S."/>
            <person name="Morin E."/>
            <person name="Murat C."/>
            <person name="Oguiza J.A."/>
            <person name="Park J."/>
            <person name="Pisabarro A.G."/>
            <person name="Riley R."/>
            <person name="Rosling A."/>
            <person name="Salamov A."/>
            <person name="Schmidt O."/>
            <person name="Schmutz J."/>
            <person name="Skrede I."/>
            <person name="Stenlid J."/>
            <person name="Wiebenga A."/>
            <person name="Xie X."/>
            <person name="Kues U."/>
            <person name="Hibbett D.S."/>
            <person name="Hoffmeister D."/>
            <person name="Hogberg N."/>
            <person name="Martin F."/>
            <person name="Grigoriev I.V."/>
            <person name="Watkinson S.C."/>
        </authorList>
    </citation>
    <scope>NUCLEOTIDE SEQUENCE</scope>
    <source>
        <strain evidence="3">S7.9</strain>
    </source>
</reference>
<feature type="compositionally biased region" description="Basic and acidic residues" evidence="1">
    <location>
        <begin position="207"/>
        <end position="221"/>
    </location>
</feature>
<feature type="transmembrane region" description="Helical" evidence="2">
    <location>
        <begin position="100"/>
        <end position="121"/>
    </location>
</feature>
<evidence type="ECO:0000313" key="3">
    <source>
        <dbReference type="EMBL" id="EGO19959.1"/>
    </source>
</evidence>
<accession>F8P9W1</accession>
<name>F8P9W1_SERL9</name>
<keyword evidence="2" id="KW-1133">Transmembrane helix</keyword>
<evidence type="ECO:0000256" key="1">
    <source>
        <dbReference type="SAM" id="MobiDB-lite"/>
    </source>
</evidence>
<protein>
    <recommendedName>
        <fullName evidence="4">MARVEL domain-containing protein</fullName>
    </recommendedName>
</protein>
<dbReference type="HOGENOM" id="CLU_101868_0_0_1"/>
<feature type="transmembrane region" description="Helical" evidence="2">
    <location>
        <begin position="163"/>
        <end position="189"/>
    </location>
</feature>
<dbReference type="OrthoDB" id="2560085at2759"/>
<dbReference type="GeneID" id="18821182"/>
<feature type="region of interest" description="Disordered" evidence="1">
    <location>
        <begin position="199"/>
        <end position="221"/>
    </location>
</feature>
<evidence type="ECO:0000256" key="2">
    <source>
        <dbReference type="SAM" id="Phobius"/>
    </source>
</evidence>
<dbReference type="Proteomes" id="UP000008064">
    <property type="component" value="Unassembled WGS sequence"/>
</dbReference>
<dbReference type="EMBL" id="GL945442">
    <property type="protein sequence ID" value="EGO19959.1"/>
    <property type="molecule type" value="Genomic_DNA"/>
</dbReference>
<proteinExistence type="predicted"/>
<dbReference type="AlphaFoldDB" id="F8P9W1"/>
<evidence type="ECO:0008006" key="4">
    <source>
        <dbReference type="Google" id="ProtNLM"/>
    </source>
</evidence>
<dbReference type="RefSeq" id="XP_007323394.1">
    <property type="nucleotide sequence ID" value="XM_007323332.1"/>
</dbReference>
<keyword evidence="2" id="KW-0812">Transmembrane</keyword>
<dbReference type="KEGG" id="sla:SERLADRAFT_478502"/>